<dbReference type="AlphaFoldDB" id="A0A9N9LZ66"/>
<reference evidence="1" key="1">
    <citation type="submission" date="2021-07" db="EMBL/GenBank/DDBJ databases">
        <authorList>
            <person name="Durling M."/>
        </authorList>
    </citation>
    <scope>NUCLEOTIDE SEQUENCE</scope>
</reference>
<protein>
    <submittedName>
        <fullName evidence="1">Uncharacterized protein</fullName>
    </submittedName>
</protein>
<dbReference type="EMBL" id="CAJVRM010000518">
    <property type="protein sequence ID" value="CAG8981775.1"/>
    <property type="molecule type" value="Genomic_DNA"/>
</dbReference>
<evidence type="ECO:0000313" key="2">
    <source>
        <dbReference type="Proteomes" id="UP000701801"/>
    </source>
</evidence>
<comment type="caution">
    <text evidence="1">The sequence shown here is derived from an EMBL/GenBank/DDBJ whole genome shotgun (WGS) entry which is preliminary data.</text>
</comment>
<organism evidence="1 2">
    <name type="scientific">Hymenoscyphus albidus</name>
    <dbReference type="NCBI Taxonomy" id="595503"/>
    <lineage>
        <taxon>Eukaryota</taxon>
        <taxon>Fungi</taxon>
        <taxon>Dikarya</taxon>
        <taxon>Ascomycota</taxon>
        <taxon>Pezizomycotina</taxon>
        <taxon>Leotiomycetes</taxon>
        <taxon>Helotiales</taxon>
        <taxon>Helotiaceae</taxon>
        <taxon>Hymenoscyphus</taxon>
    </lineage>
</organism>
<name>A0A9N9LZ66_9HELO</name>
<dbReference type="Proteomes" id="UP000701801">
    <property type="component" value="Unassembled WGS sequence"/>
</dbReference>
<accession>A0A9N9LZ66</accession>
<keyword evidence="2" id="KW-1185">Reference proteome</keyword>
<gene>
    <name evidence="1" type="ORF">HYALB_00004717</name>
</gene>
<sequence>MSSQELPIRNTNTDRLTNTEFSLEQCKEALRGERIPDSLGTQAARTCVVRGIRHHYAFAKSPEVIRLCEETAVSFPKFSRARNARLIMSNEIPDAMAPSAQPYCIWHPDLASEETYREVAKKHPALRYQVGRACAVAGFLDLYHELGLLPDVSMAEEARESKMGGENSRAIYESIMSAPCRYAPVSPAFLNGDTTCYSDLCRIFREGRYVWVPRPPTDIKKWWEGDDGDLGGNITVDNDIGVTLGRAADYDEDEGDSEDEDYVCTAAEVAQVYQPLPLDLPSMCKDLLILVAAYEGNIDRYARLSRPYMNDTEVLCIVRGIYHHTMFARWWMGELKSNPGRLSKAPKGSEREIKTAINARRIMNNDISGTFEPDEIPFCIWWPLIPRSSALDDLAKKCPEMKESIAITCIFGHYQYLYQTVMEDIKPSWYLWMAAQH</sequence>
<evidence type="ECO:0000313" key="1">
    <source>
        <dbReference type="EMBL" id="CAG8981775.1"/>
    </source>
</evidence>
<proteinExistence type="predicted"/>
<dbReference type="OrthoDB" id="4360026at2759"/>